<feature type="region of interest" description="Disordered" evidence="1">
    <location>
        <begin position="110"/>
        <end position="129"/>
    </location>
</feature>
<name>A0A834C5X7_ORYME</name>
<evidence type="ECO:0000256" key="1">
    <source>
        <dbReference type="SAM" id="MobiDB-lite"/>
    </source>
</evidence>
<comment type="caution">
    <text evidence="2">The sequence shown here is derived from an EMBL/GenBank/DDBJ whole genome shotgun (WGS) entry which is preliminary data.</text>
</comment>
<dbReference type="EMBL" id="WKFB01000348">
    <property type="protein sequence ID" value="KAF6725998.1"/>
    <property type="molecule type" value="Genomic_DNA"/>
</dbReference>
<evidence type="ECO:0000313" key="2">
    <source>
        <dbReference type="EMBL" id="KAF6725998.1"/>
    </source>
</evidence>
<proteinExistence type="predicted"/>
<sequence>MFTIKGLLRSSGEQTGGTRLLSFVKSSFSPARLVSGLLTRPEQRGRGSAGRSHTVISGAFRGVECLPGSPLSTGSENSSGVVLVLLVLVQTLFEKSSLQNMKDRKIENRYQKTEQQKVGHVSPVLQSLL</sequence>
<protein>
    <submittedName>
        <fullName evidence="2">Uncharacterized protein</fullName>
    </submittedName>
</protein>
<dbReference type="AlphaFoldDB" id="A0A834C5X7"/>
<gene>
    <name evidence="2" type="ORF">FQA47_011066</name>
</gene>
<accession>A0A834C5X7</accession>
<organism evidence="2 3">
    <name type="scientific">Oryzias melastigma</name>
    <name type="common">Marine medaka</name>
    <dbReference type="NCBI Taxonomy" id="30732"/>
    <lineage>
        <taxon>Eukaryota</taxon>
        <taxon>Metazoa</taxon>
        <taxon>Chordata</taxon>
        <taxon>Craniata</taxon>
        <taxon>Vertebrata</taxon>
        <taxon>Euteleostomi</taxon>
        <taxon>Actinopterygii</taxon>
        <taxon>Neopterygii</taxon>
        <taxon>Teleostei</taxon>
        <taxon>Neoteleostei</taxon>
        <taxon>Acanthomorphata</taxon>
        <taxon>Ovalentaria</taxon>
        <taxon>Atherinomorphae</taxon>
        <taxon>Beloniformes</taxon>
        <taxon>Adrianichthyidae</taxon>
        <taxon>Oryziinae</taxon>
        <taxon>Oryzias</taxon>
    </lineage>
</organism>
<evidence type="ECO:0000313" key="3">
    <source>
        <dbReference type="Proteomes" id="UP000646548"/>
    </source>
</evidence>
<reference evidence="2" key="1">
    <citation type="journal article" name="BMC Genomics">
        <title>Long-read sequencing and de novo genome assembly of marine medaka (Oryzias melastigma).</title>
        <authorList>
            <person name="Liang P."/>
            <person name="Saqib H.S.A."/>
            <person name="Ni X."/>
            <person name="Shen Y."/>
        </authorList>
    </citation>
    <scope>NUCLEOTIDE SEQUENCE</scope>
    <source>
        <strain evidence="2">Bigg-433</strain>
    </source>
</reference>
<dbReference type="Proteomes" id="UP000646548">
    <property type="component" value="Unassembled WGS sequence"/>
</dbReference>